<dbReference type="Proteomes" id="UP001501265">
    <property type="component" value="Unassembled WGS sequence"/>
</dbReference>
<keyword evidence="2" id="KW-1185">Reference proteome</keyword>
<sequence>MVTNSVVGQRVTDGERVGVLTAVDRRWTDPAKPRWARITEPTAFVRPVGGGVEWTAPPNALRVV</sequence>
<gene>
    <name evidence="1" type="ORF">GCM10023220_33010</name>
</gene>
<organism evidence="1 2">
    <name type="scientific">Streptomyces ziwulingensis</name>
    <dbReference type="NCBI Taxonomy" id="1045501"/>
    <lineage>
        <taxon>Bacteria</taxon>
        <taxon>Bacillati</taxon>
        <taxon>Actinomycetota</taxon>
        <taxon>Actinomycetes</taxon>
        <taxon>Kitasatosporales</taxon>
        <taxon>Streptomycetaceae</taxon>
        <taxon>Streptomyces</taxon>
    </lineage>
</organism>
<evidence type="ECO:0000313" key="2">
    <source>
        <dbReference type="Proteomes" id="UP001501265"/>
    </source>
</evidence>
<accession>A0ABP9BXV7</accession>
<protein>
    <submittedName>
        <fullName evidence="1">Uncharacterized protein</fullName>
    </submittedName>
</protein>
<proteinExistence type="predicted"/>
<reference evidence="2" key="1">
    <citation type="journal article" date="2019" name="Int. J. Syst. Evol. Microbiol.">
        <title>The Global Catalogue of Microorganisms (GCM) 10K type strain sequencing project: providing services to taxonomists for standard genome sequencing and annotation.</title>
        <authorList>
            <consortium name="The Broad Institute Genomics Platform"/>
            <consortium name="The Broad Institute Genome Sequencing Center for Infectious Disease"/>
            <person name="Wu L."/>
            <person name="Ma J."/>
        </authorList>
    </citation>
    <scope>NUCLEOTIDE SEQUENCE [LARGE SCALE GENOMIC DNA]</scope>
    <source>
        <strain evidence="2">JCM 18081</strain>
    </source>
</reference>
<evidence type="ECO:0000313" key="1">
    <source>
        <dbReference type="EMBL" id="GAA4801650.1"/>
    </source>
</evidence>
<comment type="caution">
    <text evidence="1">The sequence shown here is derived from an EMBL/GenBank/DDBJ whole genome shotgun (WGS) entry which is preliminary data.</text>
</comment>
<name>A0ABP9BXV7_9ACTN</name>
<dbReference type="EMBL" id="BAABIG010000026">
    <property type="protein sequence ID" value="GAA4801650.1"/>
    <property type="molecule type" value="Genomic_DNA"/>
</dbReference>